<reference evidence="1" key="1">
    <citation type="submission" date="2018-06" db="EMBL/GenBank/DDBJ databases">
        <authorList>
            <person name="Zhirakovskaya E."/>
        </authorList>
    </citation>
    <scope>NUCLEOTIDE SEQUENCE</scope>
</reference>
<accession>A0A3B1C5Y6</accession>
<organism evidence="1">
    <name type="scientific">hydrothermal vent metagenome</name>
    <dbReference type="NCBI Taxonomy" id="652676"/>
    <lineage>
        <taxon>unclassified sequences</taxon>
        <taxon>metagenomes</taxon>
        <taxon>ecological metagenomes</taxon>
    </lineage>
</organism>
<gene>
    <name evidence="1" type="ORF">MNBD_GAMMA24-485</name>
</gene>
<protein>
    <submittedName>
        <fullName evidence="1">Uncharacterized protein</fullName>
    </submittedName>
</protein>
<dbReference type="AlphaFoldDB" id="A0A3B1C5Y6"/>
<dbReference type="EMBL" id="UOFZ01000028">
    <property type="protein sequence ID" value="VAX12307.1"/>
    <property type="molecule type" value="Genomic_DNA"/>
</dbReference>
<name>A0A3B1C5Y6_9ZZZZ</name>
<evidence type="ECO:0000313" key="1">
    <source>
        <dbReference type="EMBL" id="VAX12307.1"/>
    </source>
</evidence>
<proteinExistence type="predicted"/>
<sequence>MSIVLLINVPFISWLHIDNMAYTGSRSGGALVDIAIGLGIGGDGGDTTSVNLDYAVEISRLLRWVYSLSQTESPRTLDTFLHIHFVRAS</sequence>